<dbReference type="HOGENOM" id="CLU_039173_1_0_6"/>
<evidence type="ECO:0000256" key="5">
    <source>
        <dbReference type="ARBA" id="ARBA00023136"/>
    </source>
</evidence>
<dbReference type="Gene3D" id="3.30.479.30">
    <property type="entry name" value="Band 7 domain"/>
    <property type="match status" value="1"/>
</dbReference>
<comment type="similarity">
    <text evidence="2 6">Belongs to the band 7/mec-2 family. HflK subfamily.</text>
</comment>
<organism evidence="9 10">
    <name type="scientific">Gynuella sunshinyii YC6258</name>
    <dbReference type="NCBI Taxonomy" id="1445510"/>
    <lineage>
        <taxon>Bacteria</taxon>
        <taxon>Pseudomonadati</taxon>
        <taxon>Pseudomonadota</taxon>
        <taxon>Gammaproteobacteria</taxon>
        <taxon>Oceanospirillales</taxon>
        <taxon>Saccharospirillaceae</taxon>
        <taxon>Gynuella</taxon>
    </lineage>
</organism>
<keyword evidence="10" id="KW-1185">Reference proteome</keyword>
<keyword evidence="3 6" id="KW-0812">Transmembrane</keyword>
<dbReference type="InterPro" id="IPR036013">
    <property type="entry name" value="Band_7/SPFH_dom_sf"/>
</dbReference>
<comment type="subcellular location">
    <subcellularLocation>
        <location evidence="1">Membrane</location>
        <topology evidence="1">Single-pass membrane protein</topology>
    </subcellularLocation>
</comment>
<protein>
    <recommendedName>
        <fullName evidence="6">Protein HflK</fullName>
    </recommendedName>
</protein>
<evidence type="ECO:0000256" key="7">
    <source>
        <dbReference type="SAM" id="MobiDB-lite"/>
    </source>
</evidence>
<evidence type="ECO:0000256" key="3">
    <source>
        <dbReference type="ARBA" id="ARBA00022692"/>
    </source>
</evidence>
<evidence type="ECO:0000256" key="6">
    <source>
        <dbReference type="RuleBase" id="RU364113"/>
    </source>
</evidence>
<dbReference type="InterPro" id="IPR020980">
    <property type="entry name" value="Membrane_HflK_N"/>
</dbReference>
<dbReference type="STRING" id="1445510.YC6258_02339"/>
<comment type="function">
    <text evidence="6">HflC and HflK could encode or regulate a protease.</text>
</comment>
<dbReference type="GO" id="GO:0008233">
    <property type="term" value="F:peptidase activity"/>
    <property type="evidence" value="ECO:0007669"/>
    <property type="project" value="UniProtKB-KW"/>
</dbReference>
<dbReference type="PANTHER" id="PTHR43327:SF2">
    <property type="entry name" value="MODULATOR OF FTSH PROTEASE HFLK"/>
    <property type="match status" value="1"/>
</dbReference>
<evidence type="ECO:0000313" key="9">
    <source>
        <dbReference type="EMBL" id="AJQ94377.1"/>
    </source>
</evidence>
<dbReference type="CDD" id="cd03404">
    <property type="entry name" value="SPFH_HflK"/>
    <property type="match status" value="1"/>
</dbReference>
<reference evidence="9 10" key="1">
    <citation type="submission" date="2014-01" db="EMBL/GenBank/DDBJ databases">
        <title>Full genme sequencing of cellulolytic bacterium Gynuella sunshinyii YC6258T gen. nov., sp. nov.</title>
        <authorList>
            <person name="Khan H."/>
            <person name="Chung E.J."/>
            <person name="Chung Y.R."/>
        </authorList>
    </citation>
    <scope>NUCLEOTIDE SEQUENCE [LARGE SCALE GENOMIC DNA]</scope>
    <source>
        <strain evidence="9 10">YC6258</strain>
    </source>
</reference>
<dbReference type="InterPro" id="IPR010201">
    <property type="entry name" value="HflK"/>
</dbReference>
<feature type="region of interest" description="Disordered" evidence="7">
    <location>
        <begin position="1"/>
        <end position="29"/>
    </location>
</feature>
<dbReference type="InterPro" id="IPR001972">
    <property type="entry name" value="Stomatin_HflK_fam"/>
</dbReference>
<dbReference type="PATRIC" id="fig|1445510.3.peg.2295"/>
<dbReference type="PRINTS" id="PR00721">
    <property type="entry name" value="STOMATIN"/>
</dbReference>
<comment type="subunit">
    <text evidence="6">HflC and HflK may interact to form a multimeric complex.</text>
</comment>
<dbReference type="OrthoDB" id="9779595at2"/>
<proteinExistence type="inferred from homology"/>
<feature type="domain" description="Band 7" evidence="8">
    <location>
        <begin position="78"/>
        <end position="238"/>
    </location>
</feature>
<evidence type="ECO:0000256" key="4">
    <source>
        <dbReference type="ARBA" id="ARBA00022989"/>
    </source>
</evidence>
<dbReference type="EMBL" id="CP007142">
    <property type="protein sequence ID" value="AJQ94377.1"/>
    <property type="molecule type" value="Genomic_DNA"/>
</dbReference>
<dbReference type="NCBIfam" id="TIGR01933">
    <property type="entry name" value="hflK"/>
    <property type="match status" value="1"/>
</dbReference>
<evidence type="ECO:0000313" key="10">
    <source>
        <dbReference type="Proteomes" id="UP000032266"/>
    </source>
</evidence>
<dbReference type="Proteomes" id="UP000032266">
    <property type="component" value="Chromosome"/>
</dbReference>
<dbReference type="InterPro" id="IPR001107">
    <property type="entry name" value="Band_7"/>
</dbReference>
<keyword evidence="9" id="KW-0378">Hydrolase</keyword>
<gene>
    <name evidence="9" type="ORF">YC6258_02339</name>
</gene>
<sequence length="378" mass="41856">MAWNEPPSGNNDKDPWGNPKRGNNDGPPDLDEVFKKLNNLLGGLFGGGKGGNSGNSGSSGGVITALILLVIVAYLGFNSFYTVDEKERGVVLRMGKFSSIADPGLRFKIPLLDSVEKVEVTTIREFSDKSTMLTKDQNIVEVSFNVQWQAADARAYALNVENPSRVLEHASESALRHVVGSSLMRQVTTSNRAQLAVEMKDRLQSLMDDYGTGVLVSQINFADARPPQAVQAAYDDVIKAEADEQRFQNEAESYRNQIIPEARGLAQRQIEEANAYKAELIAKAQGDAERFNRLYAEYRKAPEVTRQRLYLETISEIYAKSNKVLIDVKNGNNLMYLPLDQLKQQGGSISDSSISQKDIDDIIDEFKRRGIIRSTSGN</sequence>
<accession>A0A0C5VI88</accession>
<dbReference type="InterPro" id="IPR050710">
    <property type="entry name" value="Band7/mec-2_domain"/>
</dbReference>
<dbReference type="SMART" id="SM00244">
    <property type="entry name" value="PHB"/>
    <property type="match status" value="1"/>
</dbReference>
<dbReference type="Pfam" id="PF01145">
    <property type="entry name" value="Band_7"/>
    <property type="match status" value="1"/>
</dbReference>
<dbReference type="AlphaFoldDB" id="A0A0C5VI88"/>
<keyword evidence="5 6" id="KW-0472">Membrane</keyword>
<name>A0A0C5VI88_9GAMM</name>
<dbReference type="GO" id="GO:0006508">
    <property type="term" value="P:proteolysis"/>
    <property type="evidence" value="ECO:0007669"/>
    <property type="project" value="UniProtKB-KW"/>
</dbReference>
<feature type="transmembrane region" description="Helical" evidence="6">
    <location>
        <begin position="62"/>
        <end position="83"/>
    </location>
</feature>
<evidence type="ECO:0000259" key="8">
    <source>
        <dbReference type="SMART" id="SM00244"/>
    </source>
</evidence>
<dbReference type="Pfam" id="PF12221">
    <property type="entry name" value="HflK_N"/>
    <property type="match status" value="1"/>
</dbReference>
<dbReference type="GO" id="GO:0016020">
    <property type="term" value="C:membrane"/>
    <property type="evidence" value="ECO:0007669"/>
    <property type="project" value="UniProtKB-SubCell"/>
</dbReference>
<dbReference type="PANTHER" id="PTHR43327">
    <property type="entry name" value="STOMATIN-LIKE PROTEIN 2, MITOCHONDRIAL"/>
    <property type="match status" value="1"/>
</dbReference>
<keyword evidence="9" id="KW-0645">Protease</keyword>
<evidence type="ECO:0000256" key="1">
    <source>
        <dbReference type="ARBA" id="ARBA00004167"/>
    </source>
</evidence>
<dbReference type="SUPFAM" id="SSF117892">
    <property type="entry name" value="Band 7/SPFH domain"/>
    <property type="match status" value="1"/>
</dbReference>
<evidence type="ECO:0000256" key="2">
    <source>
        <dbReference type="ARBA" id="ARBA00006971"/>
    </source>
</evidence>
<dbReference type="KEGG" id="gsn:YC6258_02339"/>
<keyword evidence="4 6" id="KW-1133">Transmembrane helix</keyword>